<dbReference type="GO" id="GO:0008296">
    <property type="term" value="F:3'-5'-DNA exonuclease activity"/>
    <property type="evidence" value="ECO:0007669"/>
    <property type="project" value="InterPro"/>
</dbReference>
<dbReference type="GO" id="GO:0031573">
    <property type="term" value="P:mitotic intra-S DNA damage checkpoint signaling"/>
    <property type="evidence" value="ECO:0007669"/>
    <property type="project" value="TreeGrafter"/>
</dbReference>
<evidence type="ECO:0000256" key="17">
    <source>
        <dbReference type="PIRSR" id="PIRSR000882-1"/>
    </source>
</evidence>
<evidence type="ECO:0000256" key="5">
    <source>
        <dbReference type="ARBA" id="ARBA00022454"/>
    </source>
</evidence>
<reference evidence="21" key="2">
    <citation type="submission" date="2021-01" db="EMBL/GenBank/DDBJ databases">
        <authorList>
            <person name="Schikora-Tamarit M.A."/>
        </authorList>
    </citation>
    <scope>NUCLEOTIDE SEQUENCE</scope>
    <source>
        <strain evidence="21">CBS2887</strain>
    </source>
</reference>
<organism evidence="21 22">
    <name type="scientific">Wickerhamomyces pijperi</name>
    <name type="common">Yeast</name>
    <name type="synonym">Pichia pijperi</name>
    <dbReference type="NCBI Taxonomy" id="599730"/>
    <lineage>
        <taxon>Eukaryota</taxon>
        <taxon>Fungi</taxon>
        <taxon>Dikarya</taxon>
        <taxon>Ascomycota</taxon>
        <taxon>Saccharomycotina</taxon>
        <taxon>Saccharomycetes</taxon>
        <taxon>Phaffomycetales</taxon>
        <taxon>Wickerhamomycetaceae</taxon>
        <taxon>Wickerhamomyces</taxon>
    </lineage>
</organism>
<feature type="compositionally biased region" description="Low complexity" evidence="19">
    <location>
        <begin position="705"/>
        <end position="723"/>
    </location>
</feature>
<evidence type="ECO:0000256" key="6">
    <source>
        <dbReference type="ARBA" id="ARBA00022722"/>
    </source>
</evidence>
<evidence type="ECO:0000256" key="12">
    <source>
        <dbReference type="ARBA" id="ARBA00023204"/>
    </source>
</evidence>
<evidence type="ECO:0000256" key="13">
    <source>
        <dbReference type="ARBA" id="ARBA00023211"/>
    </source>
</evidence>
<evidence type="ECO:0000256" key="9">
    <source>
        <dbReference type="ARBA" id="ARBA00022763"/>
    </source>
</evidence>
<evidence type="ECO:0000256" key="7">
    <source>
        <dbReference type="ARBA" id="ARBA00022723"/>
    </source>
</evidence>
<dbReference type="OrthoDB" id="30417at2759"/>
<comment type="subcellular location">
    <subcellularLocation>
        <location evidence="3">Chromosome</location>
    </subcellularLocation>
    <subcellularLocation>
        <location evidence="2 16">Nucleus</location>
    </subcellularLocation>
</comment>
<dbReference type="InterPro" id="IPR029052">
    <property type="entry name" value="Metallo-depent_PP-like"/>
</dbReference>
<dbReference type="GO" id="GO:0030145">
    <property type="term" value="F:manganese ion binding"/>
    <property type="evidence" value="ECO:0007669"/>
    <property type="project" value="UniProtKB-UniRule"/>
</dbReference>
<keyword evidence="22" id="KW-1185">Reference proteome</keyword>
<dbReference type="InterPro" id="IPR007281">
    <property type="entry name" value="Mre11_DNA-bd"/>
</dbReference>
<dbReference type="InterPro" id="IPR003701">
    <property type="entry name" value="Mre11"/>
</dbReference>
<keyword evidence="7" id="KW-0479">Metal-binding</keyword>
<evidence type="ECO:0000256" key="4">
    <source>
        <dbReference type="ARBA" id="ARBA00009028"/>
    </source>
</evidence>
<keyword evidence="9 16" id="KW-0227">DNA damage</keyword>
<comment type="caution">
    <text evidence="21">The sequence shown here is derived from an EMBL/GenBank/DDBJ whole genome shotgun (WGS) entry which is preliminary data.</text>
</comment>
<feature type="active site" description="Proton donor" evidence="17">
    <location>
        <position position="139"/>
    </location>
</feature>
<keyword evidence="14 16" id="KW-0539">Nucleus</keyword>
<feature type="compositionally biased region" description="Acidic residues" evidence="19">
    <location>
        <begin position="685"/>
        <end position="699"/>
    </location>
</feature>
<dbReference type="AlphaFoldDB" id="A0A9P8TII5"/>
<keyword evidence="13 16" id="KW-0464">Manganese</keyword>
<gene>
    <name evidence="21" type="ORF">WICPIJ_008392</name>
</gene>
<comment type="cofactor">
    <cofactor evidence="1 16">
        <name>Mn(2+)</name>
        <dbReference type="ChEBI" id="CHEBI:29035"/>
    </cofactor>
</comment>
<protein>
    <recommendedName>
        <fullName evidence="16">Double-strand break repair protein</fullName>
    </recommendedName>
</protein>
<dbReference type="Gene3D" id="3.60.21.10">
    <property type="match status" value="1"/>
</dbReference>
<dbReference type="GO" id="GO:0000723">
    <property type="term" value="P:telomere maintenance"/>
    <property type="evidence" value="ECO:0007669"/>
    <property type="project" value="TreeGrafter"/>
</dbReference>
<comment type="similarity">
    <text evidence="4 16 18">Belongs to the MRE11/RAD32 family.</text>
</comment>
<feature type="region of interest" description="Disordered" evidence="19">
    <location>
        <begin position="552"/>
        <end position="766"/>
    </location>
</feature>
<evidence type="ECO:0000256" key="11">
    <source>
        <dbReference type="ARBA" id="ARBA00022839"/>
    </source>
</evidence>
<dbReference type="SUPFAM" id="SSF56300">
    <property type="entry name" value="Metallo-dependent phosphatases"/>
    <property type="match status" value="1"/>
</dbReference>
<evidence type="ECO:0000256" key="10">
    <source>
        <dbReference type="ARBA" id="ARBA00022801"/>
    </source>
</evidence>
<evidence type="ECO:0000256" key="16">
    <source>
        <dbReference type="PIRNR" id="PIRNR000882"/>
    </source>
</evidence>
<evidence type="ECO:0000256" key="3">
    <source>
        <dbReference type="ARBA" id="ARBA00004286"/>
    </source>
</evidence>
<name>A0A9P8TII5_WICPI</name>
<keyword evidence="12 16" id="KW-0234">DNA repair</keyword>
<dbReference type="Pfam" id="PF00149">
    <property type="entry name" value="Metallophos"/>
    <property type="match status" value="1"/>
</dbReference>
<feature type="compositionally biased region" description="Low complexity" evidence="19">
    <location>
        <begin position="743"/>
        <end position="756"/>
    </location>
</feature>
<dbReference type="PANTHER" id="PTHR10139">
    <property type="entry name" value="DOUBLE-STRAND BREAK REPAIR PROTEIN MRE11"/>
    <property type="match status" value="1"/>
</dbReference>
<dbReference type="InterPro" id="IPR004843">
    <property type="entry name" value="Calcineurin-like_PHP"/>
</dbReference>
<dbReference type="Proteomes" id="UP000774326">
    <property type="component" value="Unassembled WGS sequence"/>
</dbReference>
<dbReference type="InterPro" id="IPR041796">
    <property type="entry name" value="Mre11_N"/>
</dbReference>
<comment type="function">
    <text evidence="16">Core component of the MRN complex, which plays a central role in double-strand break (DSB) repair, DNA recombination, maintenance of telomere integrity and meiosis. The MRN complex is involved in the repair of DNA double-strand breaks (DSBs) via homologous recombination (HR), an error-free mechanism which primarily occurs during S and G2 phases. The complex (1) mediates the end resection of damaged DNA, which generates proper single-stranded DNA, a key initial steps in HR, and is (2) required for the recruitment of other repair factors and efficient activation of ATM and ATR upon DNA damage. Within the MRN complex, MRE11 possesses both single-strand endonuclease activity and double-strand-specific 3'-5' exonuclease activity. MRE11 first endonucleolytically cleaves the 5' strand at DNA DSB ends to prevent non-homologous end joining (NHEJ) and licence HR. It then generates a single-stranded DNA gap via 3' to 5' exonucleolytic degradation, which is required for single-strand invasion and recombination.</text>
</comment>
<evidence type="ECO:0000313" key="21">
    <source>
        <dbReference type="EMBL" id="KAH3680074.1"/>
    </source>
</evidence>
<dbReference type="GO" id="GO:0035861">
    <property type="term" value="C:site of double-strand break"/>
    <property type="evidence" value="ECO:0007669"/>
    <property type="project" value="TreeGrafter"/>
</dbReference>
<evidence type="ECO:0000259" key="20">
    <source>
        <dbReference type="SMART" id="SM01347"/>
    </source>
</evidence>
<evidence type="ECO:0000256" key="14">
    <source>
        <dbReference type="ARBA" id="ARBA00023242"/>
    </source>
</evidence>
<dbReference type="EMBL" id="JAEUBG010004785">
    <property type="protein sequence ID" value="KAH3680074.1"/>
    <property type="molecule type" value="Genomic_DNA"/>
</dbReference>
<dbReference type="SMART" id="SM01347">
    <property type="entry name" value="Mre11_DNA_bind"/>
    <property type="match status" value="1"/>
</dbReference>
<evidence type="ECO:0000256" key="8">
    <source>
        <dbReference type="ARBA" id="ARBA00022759"/>
    </source>
</evidence>
<evidence type="ECO:0000256" key="18">
    <source>
        <dbReference type="RuleBase" id="RU003447"/>
    </source>
</evidence>
<keyword evidence="8 16" id="KW-0255">Endonuclease</keyword>
<evidence type="ECO:0000313" key="22">
    <source>
        <dbReference type="Proteomes" id="UP000774326"/>
    </source>
</evidence>
<dbReference type="GO" id="GO:0042138">
    <property type="term" value="P:meiotic DNA double-strand break formation"/>
    <property type="evidence" value="ECO:0007669"/>
    <property type="project" value="TreeGrafter"/>
</dbReference>
<dbReference type="NCBIfam" id="TIGR00583">
    <property type="entry name" value="mre11"/>
    <property type="match status" value="1"/>
</dbReference>
<reference evidence="21" key="1">
    <citation type="journal article" date="2021" name="Open Biol.">
        <title>Shared evolutionary footprints suggest mitochondrial oxidative damage underlies multiple complex I losses in fungi.</title>
        <authorList>
            <person name="Schikora-Tamarit M.A."/>
            <person name="Marcet-Houben M."/>
            <person name="Nosek J."/>
            <person name="Gabaldon T."/>
        </authorList>
    </citation>
    <scope>NUCLEOTIDE SEQUENCE</scope>
    <source>
        <strain evidence="21">CBS2887</strain>
    </source>
</reference>
<accession>A0A9P8TII5</accession>
<dbReference type="CDD" id="cd00840">
    <property type="entry name" value="MPP_Mre11_N"/>
    <property type="match status" value="1"/>
</dbReference>
<dbReference type="Gene3D" id="3.30.110.110">
    <property type="entry name" value="Mre11, capping domain"/>
    <property type="match status" value="1"/>
</dbReference>
<dbReference type="GO" id="GO:0006303">
    <property type="term" value="P:double-strand break repair via nonhomologous end joining"/>
    <property type="evidence" value="ECO:0007669"/>
    <property type="project" value="TreeGrafter"/>
</dbReference>
<keyword evidence="11 16" id="KW-0269">Exonuclease</keyword>
<evidence type="ECO:0000256" key="15">
    <source>
        <dbReference type="ARBA" id="ARBA00023254"/>
    </source>
</evidence>
<dbReference type="PANTHER" id="PTHR10139:SF1">
    <property type="entry name" value="DOUBLE-STRAND BREAK REPAIR PROTEIN MRE11"/>
    <property type="match status" value="1"/>
</dbReference>
<keyword evidence="6 16" id="KW-0540">Nuclease</keyword>
<proteinExistence type="inferred from homology"/>
<keyword evidence="10 16" id="KW-0378">Hydrolase</keyword>
<dbReference type="InterPro" id="IPR038487">
    <property type="entry name" value="Mre11_capping_dom"/>
</dbReference>
<feature type="compositionally biased region" description="Low complexity" evidence="19">
    <location>
        <begin position="554"/>
        <end position="571"/>
    </location>
</feature>
<dbReference type="GO" id="GO:0000014">
    <property type="term" value="F:single-stranded DNA endodeoxyribonuclease activity"/>
    <property type="evidence" value="ECO:0007669"/>
    <property type="project" value="TreeGrafter"/>
</dbReference>
<keyword evidence="5" id="KW-0158">Chromosome</keyword>
<keyword evidence="15 16" id="KW-0469">Meiosis</keyword>
<sequence length="766" mass="85168">MPQIAIDPSQSATFDPTNTIRILITTDNHLGHNEAHPHLSKDSQTTFREILSIASTQSPGIDFILQGGDLFDISKPSKQTLWQTIKSLRDYIHGGGNDDRVCELELLSDPEDTLTSGIANFEDPNMNITLPIFAISGNHDESSGLGLLSPLDLLSAMGLINRMGHVMTEDDITVRPVLLQKGSTKVALYGLGNVRDERLRRSFEEGKVKFLRPENYEEYFNLLAVHQNHVAHAETVAHLPENYLPSFMDFVLWGHEHECVDEPVHNQEMGFDVLQAGSSVATSLSQSETKTKYVFVLTLTGGGDYHIEKIPLRTVRPFVMKDIKLAEVKELQTDSSKSAVNEYLISLVESLIKQAEDQYVSANLETFQDIEDPDERQSLIPLPLIRLRVDYTGGFEVENPRRFSNRFVGKVANVDNVVQLHLKKISGANVNKSRKLTKMNEEDQDPEPIQEQVSIQSYIQDYLKNSQTTLTLLPELGLSTAVRRMIEMEDKTQISQYVEYEMKLQVQQFMELSKDQDQNDNDAFEKGFKEVLKGVKEQRLRDVIKGSYVQSTVSAADSNAKTSSKKSNTTDSDQEMDDDYAEPKTRKPATTAKRGRGGSVRGRGRGRGGSTATTSRGRKPAAKSVEILDSDEESDQDVNYADSDDDLEEVTQAAARSRGNTSANKPRTTKRTMAAQPVVKSYVISDDDEVQGSEEDSEIQEIRNSRPSSTRGRPRGSGSNVRGGTKGRAARGRGGATSITDLISSQSQSVTSKISSLLNQRRDKRS</sequence>
<dbReference type="GO" id="GO:0007095">
    <property type="term" value="P:mitotic G2 DNA damage checkpoint signaling"/>
    <property type="evidence" value="ECO:0007669"/>
    <property type="project" value="TreeGrafter"/>
</dbReference>
<dbReference type="GO" id="GO:0097552">
    <property type="term" value="P:mitochondrial double-strand break repair via homologous recombination"/>
    <property type="evidence" value="ECO:0007669"/>
    <property type="project" value="TreeGrafter"/>
</dbReference>
<dbReference type="Pfam" id="PF04152">
    <property type="entry name" value="Mre11_DNA_bind"/>
    <property type="match status" value="1"/>
</dbReference>
<dbReference type="GO" id="GO:0000724">
    <property type="term" value="P:double-strand break repair via homologous recombination"/>
    <property type="evidence" value="ECO:0007669"/>
    <property type="project" value="TreeGrafter"/>
</dbReference>
<evidence type="ECO:0000256" key="1">
    <source>
        <dbReference type="ARBA" id="ARBA00001936"/>
    </source>
</evidence>
<dbReference type="PIRSF" id="PIRSF000882">
    <property type="entry name" value="DSB_repair_MRE11"/>
    <property type="match status" value="1"/>
</dbReference>
<evidence type="ECO:0000256" key="2">
    <source>
        <dbReference type="ARBA" id="ARBA00004123"/>
    </source>
</evidence>
<evidence type="ECO:0000256" key="19">
    <source>
        <dbReference type="SAM" id="MobiDB-lite"/>
    </source>
</evidence>
<feature type="domain" description="Mre11 DNA-binding" evidence="20">
    <location>
        <begin position="305"/>
        <end position="485"/>
    </location>
</feature>
<dbReference type="GO" id="GO:0030870">
    <property type="term" value="C:Mre11 complex"/>
    <property type="evidence" value="ECO:0007669"/>
    <property type="project" value="UniProtKB-UniRule"/>
</dbReference>
<feature type="compositionally biased region" description="Acidic residues" evidence="19">
    <location>
        <begin position="628"/>
        <end position="649"/>
    </location>
</feature>